<sequence>MEPRNDRRHDPEPKPPALYTPLVWAGGGLLLTLTVWFTGMVALFRGFGSLFY</sequence>
<keyword evidence="1" id="KW-1133">Transmembrane helix</keyword>
<evidence type="ECO:0000256" key="1">
    <source>
        <dbReference type="SAM" id="Phobius"/>
    </source>
</evidence>
<accession>A0ABN1FBU5</accession>
<gene>
    <name evidence="2" type="ORF">GCM10009416_27010</name>
</gene>
<evidence type="ECO:0000313" key="2">
    <source>
        <dbReference type="EMBL" id="GAA0587118.1"/>
    </source>
</evidence>
<keyword evidence="1" id="KW-0472">Membrane</keyword>
<feature type="transmembrane region" description="Helical" evidence="1">
    <location>
        <begin position="22"/>
        <end position="44"/>
    </location>
</feature>
<dbReference type="Proteomes" id="UP001501588">
    <property type="component" value="Unassembled WGS sequence"/>
</dbReference>
<protein>
    <submittedName>
        <fullName evidence="2">Uncharacterized protein</fullName>
    </submittedName>
</protein>
<evidence type="ECO:0000313" key="3">
    <source>
        <dbReference type="Proteomes" id="UP001501588"/>
    </source>
</evidence>
<proteinExistence type="predicted"/>
<keyword evidence="3" id="KW-1185">Reference proteome</keyword>
<comment type="caution">
    <text evidence="2">The sequence shown here is derived from an EMBL/GenBank/DDBJ whole genome shotgun (WGS) entry which is preliminary data.</text>
</comment>
<keyword evidence="1" id="KW-0812">Transmembrane</keyword>
<name>A0ABN1FBU5_9PROT</name>
<dbReference type="RefSeq" id="WP_343895843.1">
    <property type="nucleotide sequence ID" value="NZ_BAAAFZ010000038.1"/>
</dbReference>
<organism evidence="2 3">
    <name type="scientific">Craurococcus roseus</name>
    <dbReference type="NCBI Taxonomy" id="77585"/>
    <lineage>
        <taxon>Bacteria</taxon>
        <taxon>Pseudomonadati</taxon>
        <taxon>Pseudomonadota</taxon>
        <taxon>Alphaproteobacteria</taxon>
        <taxon>Acetobacterales</taxon>
        <taxon>Acetobacteraceae</taxon>
        <taxon>Craurococcus</taxon>
    </lineage>
</organism>
<reference evidence="2 3" key="1">
    <citation type="journal article" date="2019" name="Int. J. Syst. Evol. Microbiol.">
        <title>The Global Catalogue of Microorganisms (GCM) 10K type strain sequencing project: providing services to taxonomists for standard genome sequencing and annotation.</title>
        <authorList>
            <consortium name="The Broad Institute Genomics Platform"/>
            <consortium name="The Broad Institute Genome Sequencing Center for Infectious Disease"/>
            <person name="Wu L."/>
            <person name="Ma J."/>
        </authorList>
    </citation>
    <scope>NUCLEOTIDE SEQUENCE [LARGE SCALE GENOMIC DNA]</scope>
    <source>
        <strain evidence="2 3">JCM 9933</strain>
    </source>
</reference>
<dbReference type="EMBL" id="BAAAFZ010000038">
    <property type="protein sequence ID" value="GAA0587118.1"/>
    <property type="molecule type" value="Genomic_DNA"/>
</dbReference>